<evidence type="ECO:0008006" key="3">
    <source>
        <dbReference type="Google" id="ProtNLM"/>
    </source>
</evidence>
<protein>
    <recommendedName>
        <fullName evidence="3">Helix-turn-helix domain-containing protein</fullName>
    </recommendedName>
</protein>
<keyword evidence="2" id="KW-1185">Reference proteome</keyword>
<reference evidence="1 2" key="1">
    <citation type="submission" date="2019-11" db="EMBL/GenBank/DDBJ databases">
        <authorList>
            <person name="Dong K."/>
        </authorList>
    </citation>
    <scope>NUCLEOTIDE SEQUENCE [LARGE SCALE GENOMIC DNA]</scope>
    <source>
        <strain evidence="1 2">JCM 17370</strain>
    </source>
</reference>
<dbReference type="RefSeq" id="WP_155066129.1">
    <property type="nucleotide sequence ID" value="NZ_WMIF01000053.1"/>
</dbReference>
<dbReference type="InterPro" id="IPR036390">
    <property type="entry name" value="WH_DNA-bd_sf"/>
</dbReference>
<organism evidence="1 2">
    <name type="scientific">Paracoccus limosus</name>
    <dbReference type="NCBI Taxonomy" id="913252"/>
    <lineage>
        <taxon>Bacteria</taxon>
        <taxon>Pseudomonadati</taxon>
        <taxon>Pseudomonadota</taxon>
        <taxon>Alphaproteobacteria</taxon>
        <taxon>Rhodobacterales</taxon>
        <taxon>Paracoccaceae</taxon>
        <taxon>Paracoccus</taxon>
    </lineage>
</organism>
<evidence type="ECO:0000313" key="1">
    <source>
        <dbReference type="EMBL" id="MTH36625.1"/>
    </source>
</evidence>
<dbReference type="SUPFAM" id="SSF46785">
    <property type="entry name" value="Winged helix' DNA-binding domain"/>
    <property type="match status" value="1"/>
</dbReference>
<dbReference type="Proteomes" id="UP000442533">
    <property type="component" value="Unassembled WGS sequence"/>
</dbReference>
<dbReference type="OrthoDB" id="7776647at2"/>
<gene>
    <name evidence="1" type="ORF">GL279_18770</name>
</gene>
<accession>A0A844H8Z6</accession>
<dbReference type="Pfam" id="PF13730">
    <property type="entry name" value="HTH_36"/>
    <property type="match status" value="1"/>
</dbReference>
<dbReference type="EMBL" id="WMIF01000053">
    <property type="protein sequence ID" value="MTH36625.1"/>
    <property type="molecule type" value="Genomic_DNA"/>
</dbReference>
<dbReference type="AlphaFoldDB" id="A0A844H8Z6"/>
<evidence type="ECO:0000313" key="2">
    <source>
        <dbReference type="Proteomes" id="UP000442533"/>
    </source>
</evidence>
<sequence>MSHKVVTLVCSRVVGSAAQKAVLTNMADKASDGGEGVFASKATIAAETEMGLTTVKRAINELLEKGLIVEAGAKPCTNGHTIIYDMVVGAIAALPEWKLSRRAEPRRSMVDPVQNGR</sequence>
<dbReference type="Gene3D" id="1.10.10.10">
    <property type="entry name" value="Winged helix-like DNA-binding domain superfamily/Winged helix DNA-binding domain"/>
    <property type="match status" value="1"/>
</dbReference>
<comment type="caution">
    <text evidence="1">The sequence shown here is derived from an EMBL/GenBank/DDBJ whole genome shotgun (WGS) entry which is preliminary data.</text>
</comment>
<proteinExistence type="predicted"/>
<name>A0A844H8Z6_9RHOB</name>
<dbReference type="InterPro" id="IPR036388">
    <property type="entry name" value="WH-like_DNA-bd_sf"/>
</dbReference>